<reference evidence="11 12" key="1">
    <citation type="submission" date="2017-05" db="EMBL/GenBank/DDBJ databases">
        <authorList>
            <person name="Song R."/>
            <person name="Chenine A.L."/>
            <person name="Ruprecht R.M."/>
        </authorList>
    </citation>
    <scope>NUCLEOTIDE SEQUENCE [LARGE SCALE GENOMIC DNA]</scope>
    <source>
        <strain evidence="11 12">S567_C10_BS</strain>
    </source>
</reference>
<keyword evidence="4" id="KW-0800">Toxin</keyword>
<evidence type="ECO:0000256" key="8">
    <source>
        <dbReference type="ARBA" id="ARBA00023026"/>
    </source>
</evidence>
<dbReference type="InterPro" id="IPR050999">
    <property type="entry name" value="ADP-ribosyltransferase_ARG"/>
</dbReference>
<dbReference type="PANTHER" id="PTHR10339">
    <property type="entry name" value="ADP-RIBOSYLTRANSFERASE"/>
    <property type="match status" value="1"/>
</dbReference>
<dbReference type="InterPro" id="IPR014773">
    <property type="entry name" value="YopE_GAP_dom"/>
</dbReference>
<evidence type="ECO:0000256" key="5">
    <source>
        <dbReference type="ARBA" id="ARBA00022676"/>
    </source>
</evidence>
<evidence type="ECO:0000256" key="6">
    <source>
        <dbReference type="ARBA" id="ARBA00022679"/>
    </source>
</evidence>
<comment type="caution">
    <text evidence="11">The sequence shown here is derived from an EMBL/GenBank/DDBJ whole genome shotgun (WGS) entry which is preliminary data.</text>
</comment>
<keyword evidence="8" id="KW-0843">Virulence</keyword>
<keyword evidence="7" id="KW-0548">Nucleotidyltransferase</keyword>
<keyword evidence="3" id="KW-0964">Secreted</keyword>
<evidence type="ECO:0000256" key="2">
    <source>
        <dbReference type="ARBA" id="ARBA00022468"/>
    </source>
</evidence>
<evidence type="ECO:0000256" key="7">
    <source>
        <dbReference type="ARBA" id="ARBA00022695"/>
    </source>
</evidence>
<name>A0A1Y3KH66_PSEAI</name>
<dbReference type="SUPFAM" id="SSF56399">
    <property type="entry name" value="ADP-ribosylation"/>
    <property type="match status" value="1"/>
</dbReference>
<dbReference type="PROSITE" id="PS51996">
    <property type="entry name" value="TR_MART"/>
    <property type="match status" value="1"/>
</dbReference>
<comment type="subcellular location">
    <subcellularLocation>
        <location evidence="1">Secreted</location>
    </subcellularLocation>
</comment>
<feature type="domain" description="ADP ribosyltransferase" evidence="9">
    <location>
        <begin position="246"/>
        <end position="432"/>
    </location>
</feature>
<dbReference type="InterPro" id="IPR003540">
    <property type="entry name" value="ADP-ribosyltransferase"/>
</dbReference>
<keyword evidence="6 11" id="KW-0808">Transferase</keyword>
<dbReference type="GO" id="GO:0090729">
    <property type="term" value="F:toxin activity"/>
    <property type="evidence" value="ECO:0007669"/>
    <property type="project" value="UniProtKB-KW"/>
</dbReference>
<dbReference type="RefSeq" id="WP_004351946.1">
    <property type="nucleotide sequence ID" value="NZ_AP031604.1"/>
</dbReference>
<dbReference type="Gene3D" id="3.90.176.10">
    <property type="entry name" value="Toxin ADP-ribosyltransferase, Chain A, domain 1"/>
    <property type="match status" value="1"/>
</dbReference>
<dbReference type="Gene3D" id="6.10.250.2690">
    <property type="match status" value="1"/>
</dbReference>
<evidence type="ECO:0000256" key="4">
    <source>
        <dbReference type="ARBA" id="ARBA00022656"/>
    </source>
</evidence>
<dbReference type="Gene3D" id="1.20.120.260">
    <property type="entry name" value="Virulence factor YopE uncharacterised domain"/>
    <property type="match status" value="1"/>
</dbReference>
<proteinExistence type="predicted"/>
<dbReference type="InterPro" id="IPR037168">
    <property type="entry name" value="YopE_GAP_dom_sf"/>
</dbReference>
<evidence type="ECO:0000256" key="3">
    <source>
        <dbReference type="ARBA" id="ARBA00022525"/>
    </source>
</evidence>
<keyword evidence="2" id="KW-0343">GTPase activation</keyword>
<evidence type="ECO:0000259" key="10">
    <source>
        <dbReference type="Pfam" id="PF03545"/>
    </source>
</evidence>
<dbReference type="GO" id="GO:0016757">
    <property type="term" value="F:glycosyltransferase activity"/>
    <property type="evidence" value="ECO:0007669"/>
    <property type="project" value="UniProtKB-KW"/>
</dbReference>
<accession>A0A1Y3KH66</accession>
<dbReference type="PANTHER" id="PTHR10339:SF25">
    <property type="entry name" value="SECRETED EXOENZYME S"/>
    <property type="match status" value="1"/>
</dbReference>
<dbReference type="InterPro" id="IPR003537">
    <property type="entry name" value="YopE-like"/>
</dbReference>
<dbReference type="PRINTS" id="PR01372">
    <property type="entry name" value="YERSINIAYOPE"/>
</dbReference>
<dbReference type="GO" id="GO:0005576">
    <property type="term" value="C:extracellular region"/>
    <property type="evidence" value="ECO:0007669"/>
    <property type="project" value="UniProtKB-SubCell"/>
</dbReference>
<evidence type="ECO:0000313" key="11">
    <source>
        <dbReference type="EMBL" id="OTI61264.1"/>
    </source>
</evidence>
<dbReference type="Pfam" id="PF03496">
    <property type="entry name" value="ADPrib_exo_Tox"/>
    <property type="match status" value="1"/>
</dbReference>
<dbReference type="SUPFAM" id="SSF47233">
    <property type="entry name" value="Bacterial GAP domain"/>
    <property type="match status" value="1"/>
</dbReference>
<dbReference type="GO" id="GO:0016779">
    <property type="term" value="F:nucleotidyltransferase activity"/>
    <property type="evidence" value="ECO:0007669"/>
    <property type="project" value="UniProtKB-KW"/>
</dbReference>
<organism evidence="11 12">
    <name type="scientific">Pseudomonas aeruginosa</name>
    <dbReference type="NCBI Taxonomy" id="287"/>
    <lineage>
        <taxon>Bacteria</taxon>
        <taxon>Pseudomonadati</taxon>
        <taxon>Pseudomonadota</taxon>
        <taxon>Gammaproteobacteria</taxon>
        <taxon>Pseudomonadales</taxon>
        <taxon>Pseudomonadaceae</taxon>
        <taxon>Pseudomonas</taxon>
    </lineage>
</organism>
<sequence>MHIQSSQQNPSFVAELSQAVAGRLGQVEARQVATPREAQQLAQRQEAPKGEGLLSRLGAALARPFVAIIEWLGKLLGSRAHASTQAPLSRQDAPPAASLSAAEIKQMMLQKALPLTLGGLGKASELATLTAERLAKDHTRLASGDGALRSLATALVGIRDGSRIEASRTQAARLLEQSVGGIALQQWGTAGGAASQHVLSASPEQLREIAVQLHAVMDKVALLRHAVESEVKGEPVDKALADGLVEHFGLEAEQYLGEHPDGPYSDAEVMALGLYTNGEYQHLNRSLRQGRELDAGQALIDRGMSAAFEKSGPAEQVVKTFRGTQGRDAFEAVKEGQVGHDAGYLSTSRDPSVARSFAGQGTITTLFGRSGIDVSEISIEGDEQEILYDKGTDMRVLLSAKDGQGVTRRVLEEATLGERSGHGEGLLDALDLATGTDRSGKPQEQDLRLRMRGLDLA</sequence>
<feature type="domain" description="Virulence factor YopE GAP" evidence="10">
    <location>
        <begin position="132"/>
        <end position="201"/>
    </location>
</feature>
<keyword evidence="5" id="KW-0328">Glycosyltransferase</keyword>
<dbReference type="Pfam" id="PF03545">
    <property type="entry name" value="YopE"/>
    <property type="match status" value="1"/>
</dbReference>
<dbReference type="EMBL" id="NFFZ01000007">
    <property type="protein sequence ID" value="OTI61264.1"/>
    <property type="molecule type" value="Genomic_DNA"/>
</dbReference>
<dbReference type="AlphaFoldDB" id="A0A1Y3KH66"/>
<dbReference type="Proteomes" id="UP000194857">
    <property type="component" value="Unassembled WGS sequence"/>
</dbReference>
<dbReference type="GO" id="GO:0005096">
    <property type="term" value="F:GTPase activator activity"/>
    <property type="evidence" value="ECO:0007669"/>
    <property type="project" value="UniProtKB-KW"/>
</dbReference>
<evidence type="ECO:0000259" key="9">
    <source>
        <dbReference type="Pfam" id="PF03496"/>
    </source>
</evidence>
<evidence type="ECO:0000256" key="1">
    <source>
        <dbReference type="ARBA" id="ARBA00004613"/>
    </source>
</evidence>
<evidence type="ECO:0000313" key="12">
    <source>
        <dbReference type="Proteomes" id="UP000194857"/>
    </source>
</evidence>
<dbReference type="CDD" id="cd00219">
    <property type="entry name" value="ToxGAP"/>
    <property type="match status" value="1"/>
</dbReference>
<gene>
    <name evidence="11" type="ORF">CAZ10_15410</name>
</gene>
<protein>
    <submittedName>
        <fullName evidence="11">ADP-ribosyltransferase</fullName>
    </submittedName>
</protein>